<dbReference type="PANTHER" id="PTHR37310">
    <property type="entry name" value="CYTOPLASMIC PROTEIN-RELATED"/>
    <property type="match status" value="1"/>
</dbReference>
<organism evidence="1 2">
    <name type="scientific">Pyxidicoccus fallax</name>
    <dbReference type="NCBI Taxonomy" id="394095"/>
    <lineage>
        <taxon>Bacteria</taxon>
        <taxon>Pseudomonadati</taxon>
        <taxon>Myxococcota</taxon>
        <taxon>Myxococcia</taxon>
        <taxon>Myxococcales</taxon>
        <taxon>Cystobacterineae</taxon>
        <taxon>Myxococcaceae</taxon>
        <taxon>Pyxidicoccus</taxon>
    </lineage>
</organism>
<keyword evidence="2" id="KW-1185">Reference proteome</keyword>
<reference evidence="1 2" key="1">
    <citation type="submission" date="2020-04" db="EMBL/GenBank/DDBJ databases">
        <title>Draft genome of Pyxidicoccus fallax type strain.</title>
        <authorList>
            <person name="Whitworth D.E."/>
        </authorList>
    </citation>
    <scope>NUCLEOTIDE SEQUENCE [LARGE SCALE GENOMIC DNA]</scope>
    <source>
        <strain evidence="1 2">DSM 14698</strain>
    </source>
</reference>
<evidence type="ECO:0000313" key="1">
    <source>
        <dbReference type="EMBL" id="NMO20270.1"/>
    </source>
</evidence>
<evidence type="ECO:0000313" key="2">
    <source>
        <dbReference type="Proteomes" id="UP000518300"/>
    </source>
</evidence>
<comment type="caution">
    <text evidence="1">The sequence shown here is derived from an EMBL/GenBank/DDBJ whole genome shotgun (WGS) entry which is preliminary data.</text>
</comment>
<gene>
    <name evidence="1" type="ORF">HG543_36230</name>
</gene>
<dbReference type="PANTHER" id="PTHR37310:SF1">
    <property type="entry name" value="CYTOPLASMIC PROTEIN"/>
    <property type="match status" value="1"/>
</dbReference>
<sequence length="118" mass="12794">MLGARLGGARADVVRCIAASLQCQASCEEGMARMVARGEPVGGEAVRLLRQCAELCELNVRALQKESRLARRTASLCFELGNRVARTAWLDAEDPDSYALARDALQLARACRPLLFAC</sequence>
<dbReference type="EMBL" id="JABBJJ010000234">
    <property type="protein sequence ID" value="NMO20270.1"/>
    <property type="molecule type" value="Genomic_DNA"/>
</dbReference>
<dbReference type="AlphaFoldDB" id="A0A848LRK8"/>
<dbReference type="InterPro" id="IPR005560">
    <property type="entry name" value="Csp_YhjQ"/>
</dbReference>
<proteinExistence type="predicted"/>
<protein>
    <submittedName>
        <fullName evidence="1">Uncharacterized protein</fullName>
    </submittedName>
</protein>
<dbReference type="Pfam" id="PF03860">
    <property type="entry name" value="Csp"/>
    <property type="match status" value="1"/>
</dbReference>
<dbReference type="Proteomes" id="UP000518300">
    <property type="component" value="Unassembled WGS sequence"/>
</dbReference>
<accession>A0A848LRK8</accession>
<name>A0A848LRK8_9BACT</name>
<dbReference type="Gene3D" id="1.20.1270.360">
    <property type="match status" value="1"/>
</dbReference>